<keyword evidence="6" id="KW-0472">Membrane</keyword>
<evidence type="ECO:0000256" key="2">
    <source>
        <dbReference type="ARBA" id="ARBA00006228"/>
    </source>
</evidence>
<dbReference type="EMBL" id="JACYTR010000007">
    <property type="protein sequence ID" value="MBD8525156.1"/>
    <property type="molecule type" value="Genomic_DNA"/>
</dbReference>
<dbReference type="PANTHER" id="PTHR34584">
    <property type="entry name" value="NA(+)/H(+) ANTIPORTER SUBUNIT E1"/>
    <property type="match status" value="1"/>
</dbReference>
<evidence type="ECO:0000313" key="8">
    <source>
        <dbReference type="Proteomes" id="UP000613768"/>
    </source>
</evidence>
<reference evidence="7 8" key="1">
    <citation type="submission" date="2020-09" db="EMBL/GenBank/DDBJ databases">
        <title>Pseudoxanthomonas sp. CAU 1598 isolated from sand of Yaerae Beach.</title>
        <authorList>
            <person name="Kim W."/>
        </authorList>
    </citation>
    <scope>NUCLEOTIDE SEQUENCE [LARGE SCALE GENOMIC DNA]</scope>
    <source>
        <strain evidence="7 8">CAU 1598</strain>
    </source>
</reference>
<dbReference type="Pfam" id="PF01899">
    <property type="entry name" value="MNHE"/>
    <property type="match status" value="1"/>
</dbReference>
<evidence type="ECO:0000256" key="3">
    <source>
        <dbReference type="ARBA" id="ARBA00022475"/>
    </source>
</evidence>
<comment type="similarity">
    <text evidence="2">Belongs to the CPA3 antiporters (TC 2.A.63) subunit E family.</text>
</comment>
<proteinExistence type="inferred from homology"/>
<name>A0AAW3ZLG3_9GAMM</name>
<keyword evidence="3" id="KW-1003">Cell membrane</keyword>
<organism evidence="7 8">
    <name type="scientific">Pseudomarimonas arenosa</name>
    <dbReference type="NCBI Taxonomy" id="2774145"/>
    <lineage>
        <taxon>Bacteria</taxon>
        <taxon>Pseudomonadati</taxon>
        <taxon>Pseudomonadota</taxon>
        <taxon>Gammaproteobacteria</taxon>
        <taxon>Lysobacterales</taxon>
        <taxon>Lysobacteraceae</taxon>
        <taxon>Pseudomarimonas</taxon>
    </lineage>
</organism>
<dbReference type="PANTHER" id="PTHR34584:SF1">
    <property type="entry name" value="NA(+)_H(+) ANTIPORTER SUBUNIT E1"/>
    <property type="match status" value="1"/>
</dbReference>
<protein>
    <submittedName>
        <fullName evidence="7">Na+/H+ antiporter subunit E</fullName>
    </submittedName>
</protein>
<evidence type="ECO:0000256" key="5">
    <source>
        <dbReference type="ARBA" id="ARBA00022989"/>
    </source>
</evidence>
<sequence length="146" mass="16157">MFWLLLSGLYTPFLIGAGVGTALFATWFGRRLSVVDPEGQPFQLGWRIFVYWLWLAGEVAKSSLTVARIVLHPKLPISPSLVRFKASQSTDLGRVIHANSITLTPGTLSIHCNAEEFLVHGLTREGAEGCVNSAMDRWVSRCEQGR</sequence>
<comment type="subcellular location">
    <subcellularLocation>
        <location evidence="1">Cell membrane</location>
        <topology evidence="1">Multi-pass membrane protein</topology>
    </subcellularLocation>
</comment>
<dbReference type="GO" id="GO:0008324">
    <property type="term" value="F:monoatomic cation transmembrane transporter activity"/>
    <property type="evidence" value="ECO:0007669"/>
    <property type="project" value="InterPro"/>
</dbReference>
<dbReference type="InterPro" id="IPR002758">
    <property type="entry name" value="Cation_antiport_E"/>
</dbReference>
<dbReference type="GO" id="GO:0005886">
    <property type="term" value="C:plasma membrane"/>
    <property type="evidence" value="ECO:0007669"/>
    <property type="project" value="UniProtKB-SubCell"/>
</dbReference>
<gene>
    <name evidence="7" type="ORF">IFO71_05315</name>
</gene>
<accession>A0AAW3ZLG3</accession>
<keyword evidence="8" id="KW-1185">Reference proteome</keyword>
<keyword evidence="5" id="KW-1133">Transmembrane helix</keyword>
<comment type="caution">
    <text evidence="7">The sequence shown here is derived from an EMBL/GenBank/DDBJ whole genome shotgun (WGS) entry which is preliminary data.</text>
</comment>
<evidence type="ECO:0000256" key="6">
    <source>
        <dbReference type="ARBA" id="ARBA00023136"/>
    </source>
</evidence>
<evidence type="ECO:0000256" key="1">
    <source>
        <dbReference type="ARBA" id="ARBA00004651"/>
    </source>
</evidence>
<evidence type="ECO:0000313" key="7">
    <source>
        <dbReference type="EMBL" id="MBD8525156.1"/>
    </source>
</evidence>
<dbReference type="Proteomes" id="UP000613768">
    <property type="component" value="Unassembled WGS sequence"/>
</dbReference>
<keyword evidence="4" id="KW-0812">Transmembrane</keyword>
<evidence type="ECO:0000256" key="4">
    <source>
        <dbReference type="ARBA" id="ARBA00022692"/>
    </source>
</evidence>
<dbReference type="AlphaFoldDB" id="A0AAW3ZLG3"/>